<dbReference type="InterPro" id="IPR014722">
    <property type="entry name" value="Rib_uL2_dom2"/>
</dbReference>
<evidence type="ECO:0000313" key="3">
    <source>
        <dbReference type="EMBL" id="KAK7714381.1"/>
    </source>
</evidence>
<feature type="domain" description="Translation initiation factor 5A C-terminal" evidence="2">
    <location>
        <begin position="323"/>
        <end position="388"/>
    </location>
</feature>
<organism evidence="3 4">
    <name type="scientific">Diaporthe eres</name>
    <name type="common">Phomopsis oblonga</name>
    <dbReference type="NCBI Taxonomy" id="83184"/>
    <lineage>
        <taxon>Eukaryota</taxon>
        <taxon>Fungi</taxon>
        <taxon>Dikarya</taxon>
        <taxon>Ascomycota</taxon>
        <taxon>Pezizomycotina</taxon>
        <taxon>Sordariomycetes</taxon>
        <taxon>Sordariomycetidae</taxon>
        <taxon>Diaporthales</taxon>
        <taxon>Diaporthaceae</taxon>
        <taxon>Diaporthe</taxon>
        <taxon>Diaporthe eres species complex</taxon>
    </lineage>
</organism>
<feature type="compositionally biased region" description="Basic and acidic residues" evidence="1">
    <location>
        <begin position="73"/>
        <end position="85"/>
    </location>
</feature>
<reference evidence="3 4" key="1">
    <citation type="submission" date="2024-02" db="EMBL/GenBank/DDBJ databases">
        <title>De novo assembly and annotation of 12 fungi associated with fruit tree decline syndrome in Ontario, Canada.</title>
        <authorList>
            <person name="Sulman M."/>
            <person name="Ellouze W."/>
            <person name="Ilyukhin E."/>
        </authorList>
    </citation>
    <scope>NUCLEOTIDE SEQUENCE [LARGE SCALE GENOMIC DNA]</scope>
    <source>
        <strain evidence="3 4">M169</strain>
    </source>
</reference>
<sequence>MPAAVNLDFEARVPVPFSIFPSSYRDDDKKESGKTSTSTTTHEELNLHLPHHKPGREGSQVSSSYSAAAADLPPRREQHRYSEEEVFVTREEDRYRRPGVHREEYYREELKEQQPRPARSSYSERPPRSSYSDTRIEIDTHRHHDHHHHHHRPESRPAIPLSPIDNIERGYRARSQPGYREDVRVTETTVDTPLHRPVVKETVRHDEHIIEAPKIRPAVNQTVRVDETVEIDRSPRHKHHHKAKMGYFDEDVTIPCHHIRIGDILILQGRISQVIRISTSSATGQHRYLGVDLFTKQLHEESSSIHNPAPSVVVQTMRGPILKQYRVLDLQDGTVVAMTETGDVKQSLPVLDQSNLYDRLQQAFDSGRGSVRVLVVNDNGREMVVDTKTLHGSSL</sequence>
<dbReference type="CDD" id="cd04469">
    <property type="entry name" value="S1_Hex1"/>
    <property type="match status" value="1"/>
</dbReference>
<name>A0ABR1NT47_DIAER</name>
<dbReference type="EMBL" id="JAKNSF020000118">
    <property type="protein sequence ID" value="KAK7714381.1"/>
    <property type="molecule type" value="Genomic_DNA"/>
</dbReference>
<dbReference type="Proteomes" id="UP001430848">
    <property type="component" value="Unassembled WGS sequence"/>
</dbReference>
<comment type="caution">
    <text evidence="3">The sequence shown here is derived from an EMBL/GenBank/DDBJ whole genome shotgun (WGS) entry which is preliminary data.</text>
</comment>
<dbReference type="InterPro" id="IPR012340">
    <property type="entry name" value="NA-bd_OB-fold"/>
</dbReference>
<feature type="compositionally biased region" description="Low complexity" evidence="1">
    <location>
        <begin position="115"/>
        <end position="132"/>
    </location>
</feature>
<feature type="region of interest" description="Disordered" evidence="1">
    <location>
        <begin position="18"/>
        <end position="85"/>
    </location>
</feature>
<dbReference type="InterPro" id="IPR008991">
    <property type="entry name" value="Translation_prot_SH3-like_sf"/>
</dbReference>
<evidence type="ECO:0000256" key="1">
    <source>
        <dbReference type="SAM" id="MobiDB-lite"/>
    </source>
</evidence>
<dbReference type="InterPro" id="IPR020189">
    <property type="entry name" value="IF5A_C"/>
</dbReference>
<proteinExistence type="predicted"/>
<dbReference type="Gene3D" id="2.30.30.30">
    <property type="match status" value="1"/>
</dbReference>
<dbReference type="InterPro" id="IPR037318">
    <property type="entry name" value="Hex1_S1"/>
</dbReference>
<dbReference type="InterPro" id="IPR001884">
    <property type="entry name" value="IF5A-like"/>
</dbReference>
<keyword evidence="4" id="KW-1185">Reference proteome</keyword>
<gene>
    <name evidence="3" type="ORF">SLS63_011783</name>
</gene>
<evidence type="ECO:0000259" key="2">
    <source>
        <dbReference type="Pfam" id="PF01287"/>
    </source>
</evidence>
<dbReference type="SUPFAM" id="SSF50249">
    <property type="entry name" value="Nucleic acid-binding proteins"/>
    <property type="match status" value="1"/>
</dbReference>
<feature type="compositionally biased region" description="Basic and acidic residues" evidence="1">
    <location>
        <begin position="24"/>
        <end position="33"/>
    </location>
</feature>
<feature type="region of interest" description="Disordered" evidence="1">
    <location>
        <begin position="105"/>
        <end position="163"/>
    </location>
</feature>
<dbReference type="PANTHER" id="PTHR11673">
    <property type="entry name" value="TRANSLATION INITIATION FACTOR 5A FAMILY MEMBER"/>
    <property type="match status" value="1"/>
</dbReference>
<dbReference type="Pfam" id="PF01287">
    <property type="entry name" value="eIF-5a"/>
    <property type="match status" value="1"/>
</dbReference>
<protein>
    <recommendedName>
        <fullName evidence="2">Translation initiation factor 5A C-terminal domain-containing protein</fullName>
    </recommendedName>
</protein>
<accession>A0ABR1NT47</accession>
<evidence type="ECO:0000313" key="4">
    <source>
        <dbReference type="Proteomes" id="UP001430848"/>
    </source>
</evidence>
<dbReference type="SUPFAM" id="SSF50104">
    <property type="entry name" value="Translation proteins SH3-like domain"/>
    <property type="match status" value="1"/>
</dbReference>
<dbReference type="Gene3D" id="2.40.50.140">
    <property type="entry name" value="Nucleic acid-binding proteins"/>
    <property type="match status" value="1"/>
</dbReference>
<feature type="compositionally biased region" description="Basic and acidic residues" evidence="1">
    <location>
        <begin position="105"/>
        <end position="114"/>
    </location>
</feature>
<feature type="compositionally biased region" description="Basic residues" evidence="1">
    <location>
        <begin position="143"/>
        <end position="153"/>
    </location>
</feature>